<name>G5KH71_9STRE</name>
<evidence type="ECO:0000259" key="2">
    <source>
        <dbReference type="SMART" id="SM00460"/>
    </source>
</evidence>
<accession>G5KH71</accession>
<dbReference type="AlphaFoldDB" id="G5KH71"/>
<dbReference type="eggNOG" id="COG5279">
    <property type="taxonomic scope" value="Bacteria"/>
</dbReference>
<proteinExistence type="predicted"/>
<gene>
    <name evidence="3" type="ORF">STRUR_0164</name>
</gene>
<keyword evidence="1" id="KW-0732">Signal</keyword>
<dbReference type="PROSITE" id="PS51257">
    <property type="entry name" value="PROKAR_LIPOPROTEIN"/>
    <property type="match status" value="1"/>
</dbReference>
<dbReference type="InterPro" id="IPR038765">
    <property type="entry name" value="Papain-like_cys_pep_sf"/>
</dbReference>
<feature type="signal peptide" evidence="1">
    <location>
        <begin position="1"/>
        <end position="21"/>
    </location>
</feature>
<feature type="domain" description="Transglutaminase-like" evidence="2">
    <location>
        <begin position="200"/>
        <end position="260"/>
    </location>
</feature>
<dbReference type="InterPro" id="IPR002931">
    <property type="entry name" value="Transglutaminase-like"/>
</dbReference>
<dbReference type="InterPro" id="IPR052557">
    <property type="entry name" value="CAP/Cytokinesis_protein"/>
</dbReference>
<evidence type="ECO:0000313" key="4">
    <source>
        <dbReference type="Proteomes" id="UP000005388"/>
    </source>
</evidence>
<keyword evidence="4" id="KW-1185">Reference proteome</keyword>
<dbReference type="PANTHER" id="PTHR46333:SF2">
    <property type="entry name" value="CYTOKINESIS PROTEIN 3"/>
    <property type="match status" value="1"/>
</dbReference>
<dbReference type="STRING" id="764291.STRUR_0164"/>
<protein>
    <submittedName>
        <fullName evidence="3">Transglutaminase-like protein</fullName>
    </submittedName>
</protein>
<feature type="chain" id="PRO_5039088536" evidence="1">
    <location>
        <begin position="22"/>
        <end position="409"/>
    </location>
</feature>
<reference evidence="3 4" key="1">
    <citation type="journal article" date="2014" name="Int. J. Syst. Evol. Microbiol.">
        <title>Phylogenomics and the dynamic genome evolution of the genus Streptococcus.</title>
        <authorList>
            <consortium name="The Broad Institute Genome Sequencing Platform"/>
            <person name="Richards V.P."/>
            <person name="Palmer S.R."/>
            <person name="Pavinski Bitar P.D."/>
            <person name="Qin X."/>
            <person name="Weinstock G.M."/>
            <person name="Highlander S.K."/>
            <person name="Town C.D."/>
            <person name="Burne R.A."/>
            <person name="Stanhope M.J."/>
        </authorList>
    </citation>
    <scope>NUCLEOTIDE SEQUENCE [LARGE SCALE GENOMIC DNA]</scope>
    <source>
        <strain evidence="3 4">2285-97</strain>
    </source>
</reference>
<dbReference type="Gene3D" id="3.10.620.30">
    <property type="match status" value="1"/>
</dbReference>
<organism evidence="3 4">
    <name type="scientific">Streptococcus urinalis 2285-97</name>
    <dbReference type="NCBI Taxonomy" id="764291"/>
    <lineage>
        <taxon>Bacteria</taxon>
        <taxon>Bacillati</taxon>
        <taxon>Bacillota</taxon>
        <taxon>Bacilli</taxon>
        <taxon>Lactobacillales</taxon>
        <taxon>Streptococcaceae</taxon>
        <taxon>Streptococcus</taxon>
    </lineage>
</organism>
<dbReference type="RefSeq" id="WP_006739138.1">
    <property type="nucleotide sequence ID" value="NZ_AEUZ02000001.1"/>
</dbReference>
<dbReference type="EMBL" id="AEUZ02000001">
    <property type="protein sequence ID" value="EHJ56378.1"/>
    <property type="molecule type" value="Genomic_DNA"/>
</dbReference>
<dbReference type="Pfam" id="PF01841">
    <property type="entry name" value="Transglut_core"/>
    <property type="match status" value="1"/>
</dbReference>
<dbReference type="PANTHER" id="PTHR46333">
    <property type="entry name" value="CYTOKINESIS PROTEIN 3"/>
    <property type="match status" value="1"/>
</dbReference>
<dbReference type="GO" id="GO:0005737">
    <property type="term" value="C:cytoplasm"/>
    <property type="evidence" value="ECO:0007669"/>
    <property type="project" value="TreeGrafter"/>
</dbReference>
<evidence type="ECO:0000313" key="3">
    <source>
        <dbReference type="EMBL" id="EHJ56378.1"/>
    </source>
</evidence>
<sequence>MKKLPFLGLSLIALLTLTACQQLPITNNISHLSTSNTINLTQTQKDKLRQEVKSNYYYQQLNKSQKENYLLIRRAANQFEGTISLNSDNQDSLKKTIRAFIMDNSDIFWMTSTNYQIESSEDSATITFNVPKDAQKTKEQLDQIANQIISDMPKTDDLSKAKYLYRYIIDHTDYDKSVLEDYQEGDLSSIKTEQDIRSVLLKHLSVCNGYAHTFQFLAHKAGLETIYITGDALTSSSQKIPHAWNLVKINQHYYSVDTTWGDPIFEGAINNQAKNVTNYHFFALPESIFNQSHKADLKIDASQSATSDNLRKLPSYNDDSLLDSVQNGYYFTSNSSDVICQYLSNQAKAGNETIDLQFDNKNHYQAIVDDLESNTEIYHQALMNYWSNYTGFSYALSPESLTITITPNH</sequence>
<dbReference type="SMART" id="SM00460">
    <property type="entry name" value="TGc"/>
    <property type="match status" value="1"/>
</dbReference>
<comment type="caution">
    <text evidence="3">The sequence shown here is derived from an EMBL/GenBank/DDBJ whole genome shotgun (WGS) entry which is preliminary data.</text>
</comment>
<dbReference type="Proteomes" id="UP000005388">
    <property type="component" value="Unassembled WGS sequence"/>
</dbReference>
<evidence type="ECO:0000256" key="1">
    <source>
        <dbReference type="SAM" id="SignalP"/>
    </source>
</evidence>
<dbReference type="SUPFAM" id="SSF54001">
    <property type="entry name" value="Cysteine proteinases"/>
    <property type="match status" value="1"/>
</dbReference>